<evidence type="ECO:0000256" key="4">
    <source>
        <dbReference type="ARBA" id="ARBA00022989"/>
    </source>
</evidence>
<dbReference type="Pfam" id="PF01943">
    <property type="entry name" value="Polysacc_synt"/>
    <property type="match status" value="1"/>
</dbReference>
<reference evidence="7 8" key="1">
    <citation type="submission" date="2020-04" db="EMBL/GenBank/DDBJ databases">
        <title>Azohydromonas sp. isolated from soil.</title>
        <authorList>
            <person name="Dahal R.H."/>
        </authorList>
    </citation>
    <scope>NUCLEOTIDE SEQUENCE [LARGE SCALE GENOMIC DNA]</scope>
    <source>
        <strain evidence="7 8">G-1-1-14</strain>
    </source>
</reference>
<protein>
    <submittedName>
        <fullName evidence="7">Oligosaccharide flippase family protein</fullName>
    </submittedName>
</protein>
<evidence type="ECO:0000256" key="3">
    <source>
        <dbReference type="ARBA" id="ARBA00022692"/>
    </source>
</evidence>
<comment type="subcellular location">
    <subcellularLocation>
        <location evidence="1">Cell membrane</location>
        <topology evidence="1">Multi-pass membrane protein</topology>
    </subcellularLocation>
</comment>
<feature type="transmembrane region" description="Helical" evidence="6">
    <location>
        <begin position="394"/>
        <end position="412"/>
    </location>
</feature>
<dbReference type="InterPro" id="IPR002797">
    <property type="entry name" value="Polysacc_synth"/>
</dbReference>
<evidence type="ECO:0000256" key="5">
    <source>
        <dbReference type="ARBA" id="ARBA00023136"/>
    </source>
</evidence>
<evidence type="ECO:0000256" key="6">
    <source>
        <dbReference type="SAM" id="Phobius"/>
    </source>
</evidence>
<keyword evidence="8" id="KW-1185">Reference proteome</keyword>
<evidence type="ECO:0000256" key="1">
    <source>
        <dbReference type="ARBA" id="ARBA00004651"/>
    </source>
</evidence>
<feature type="transmembrane region" description="Helical" evidence="6">
    <location>
        <begin position="220"/>
        <end position="239"/>
    </location>
</feature>
<name>A0A848F9F1_9BURK</name>
<dbReference type="AlphaFoldDB" id="A0A848F9F1"/>
<keyword evidence="3 6" id="KW-0812">Transmembrane</keyword>
<gene>
    <name evidence="7" type="ORF">HHL10_08875</name>
</gene>
<feature type="transmembrane region" description="Helical" evidence="6">
    <location>
        <begin position="49"/>
        <end position="74"/>
    </location>
</feature>
<dbReference type="GO" id="GO:0005886">
    <property type="term" value="C:plasma membrane"/>
    <property type="evidence" value="ECO:0007669"/>
    <property type="project" value="UniProtKB-SubCell"/>
</dbReference>
<dbReference type="PANTHER" id="PTHR30250">
    <property type="entry name" value="PST FAMILY PREDICTED COLANIC ACID TRANSPORTER"/>
    <property type="match status" value="1"/>
</dbReference>
<evidence type="ECO:0000313" key="7">
    <source>
        <dbReference type="EMBL" id="NML15089.1"/>
    </source>
</evidence>
<feature type="transmembrane region" description="Helical" evidence="6">
    <location>
        <begin position="86"/>
        <end position="110"/>
    </location>
</feature>
<feature type="transmembrane region" description="Helical" evidence="6">
    <location>
        <begin position="152"/>
        <end position="176"/>
    </location>
</feature>
<feature type="transmembrane region" description="Helical" evidence="6">
    <location>
        <begin position="299"/>
        <end position="317"/>
    </location>
</feature>
<dbReference type="EMBL" id="JABBFW010000005">
    <property type="protein sequence ID" value="NML15089.1"/>
    <property type="molecule type" value="Genomic_DNA"/>
</dbReference>
<dbReference type="InterPro" id="IPR050833">
    <property type="entry name" value="Poly_Biosynth_Transport"/>
</dbReference>
<comment type="caution">
    <text evidence="7">The sequence shown here is derived from an EMBL/GenBank/DDBJ whole genome shotgun (WGS) entry which is preliminary data.</text>
</comment>
<accession>A0A848F9F1</accession>
<feature type="transmembrane region" description="Helical" evidence="6">
    <location>
        <begin position="259"/>
        <end position="278"/>
    </location>
</feature>
<evidence type="ECO:0000313" key="8">
    <source>
        <dbReference type="Proteomes" id="UP000574067"/>
    </source>
</evidence>
<feature type="transmembrane region" description="Helical" evidence="6">
    <location>
        <begin position="122"/>
        <end position="140"/>
    </location>
</feature>
<feature type="transmembrane region" description="Helical" evidence="6">
    <location>
        <begin position="182"/>
        <end position="200"/>
    </location>
</feature>
<dbReference type="PANTHER" id="PTHR30250:SF11">
    <property type="entry name" value="O-ANTIGEN TRANSPORTER-RELATED"/>
    <property type="match status" value="1"/>
</dbReference>
<feature type="transmembrane region" description="Helical" evidence="6">
    <location>
        <begin position="365"/>
        <end position="388"/>
    </location>
</feature>
<evidence type="ECO:0000256" key="2">
    <source>
        <dbReference type="ARBA" id="ARBA00022475"/>
    </source>
</evidence>
<keyword evidence="4 6" id="KW-1133">Transmembrane helix</keyword>
<dbReference type="Proteomes" id="UP000574067">
    <property type="component" value="Unassembled WGS sequence"/>
</dbReference>
<keyword evidence="5 6" id="KW-0472">Membrane</keyword>
<sequence length="429" mass="46358">MLTRLRSSALFSGAATYLVSNILNAAIPFLLLPLLTRYLGPAGYGEVAMFMVLLGALESWVGLSVAGAAGRKYYDGAPDARALRDFIAAGLQLLLATALLAAGVLWLLRAPLAQALELPPRWLPWAVFVSACGVVVNIRLGQWQVRHEARRFGTLQISQGLLGMALSLLLVVGLGQGADGRITAQIVTAGLFALLALALLRRDALLAFLVWRPAYLKEALAFGLPLVPHFAGLFLLNALDRVLVNAKLGLAEAGVYMVAVQLANAMGLVFDALNKAYGPWLYERLQRDRPEEKRRIVRWTYAWFVVVLLGAALAFQVGPRLVGLIAGERFAHAGEVIGWLALGQAFNGMYFMVTNYIFYSRRTGALALATVGSGLVHVGLVLGLVPVWGIEGAGMAFSISMGLRFGLTWWVAQRRHPMPWLRAVVAGSS</sequence>
<proteinExistence type="predicted"/>
<feature type="transmembrane region" description="Helical" evidence="6">
    <location>
        <begin position="337"/>
        <end position="358"/>
    </location>
</feature>
<organism evidence="7 8">
    <name type="scientific">Azohydromonas caseinilytica</name>
    <dbReference type="NCBI Taxonomy" id="2728836"/>
    <lineage>
        <taxon>Bacteria</taxon>
        <taxon>Pseudomonadati</taxon>
        <taxon>Pseudomonadota</taxon>
        <taxon>Betaproteobacteria</taxon>
        <taxon>Burkholderiales</taxon>
        <taxon>Sphaerotilaceae</taxon>
        <taxon>Azohydromonas</taxon>
    </lineage>
</organism>
<keyword evidence="2" id="KW-1003">Cell membrane</keyword>